<dbReference type="GO" id="GO:0003824">
    <property type="term" value="F:catalytic activity"/>
    <property type="evidence" value="ECO:0007669"/>
    <property type="project" value="UniProtKB-KW"/>
</dbReference>
<organism evidence="3 4">
    <name type="scientific">Morus notabilis</name>
    <dbReference type="NCBI Taxonomy" id="981085"/>
    <lineage>
        <taxon>Eukaryota</taxon>
        <taxon>Viridiplantae</taxon>
        <taxon>Streptophyta</taxon>
        <taxon>Embryophyta</taxon>
        <taxon>Tracheophyta</taxon>
        <taxon>Spermatophyta</taxon>
        <taxon>Magnoliopsida</taxon>
        <taxon>eudicotyledons</taxon>
        <taxon>Gunneridae</taxon>
        <taxon>Pentapetalae</taxon>
        <taxon>rosids</taxon>
        <taxon>fabids</taxon>
        <taxon>Rosales</taxon>
        <taxon>Moraceae</taxon>
        <taxon>Moreae</taxon>
        <taxon>Morus</taxon>
    </lineage>
</organism>
<dbReference type="Proteomes" id="UP000030645">
    <property type="component" value="Unassembled WGS sequence"/>
</dbReference>
<dbReference type="AlphaFoldDB" id="W9RD82"/>
<sequence length="151" mass="17166">MELKHRLTSAPILIVPSSNEPYTVFTDASRNGLGCVLMQQGRVVAYASRQLKPHECYEDSNKACIFNIVATPTLKQLVKQGQWHDEELSEVWNQFQSGEQIEGWQISPEGFLLRKGKLVVPNDSDLRDAVLYEAHRSKFSIHPGARKCIWI</sequence>
<evidence type="ECO:0000313" key="4">
    <source>
        <dbReference type="Proteomes" id="UP000030645"/>
    </source>
</evidence>
<dbReference type="Pfam" id="PF17919">
    <property type="entry name" value="RT_RNaseH_2"/>
    <property type="match status" value="1"/>
</dbReference>
<dbReference type="InterPro" id="IPR041577">
    <property type="entry name" value="RT_RNaseH_2"/>
</dbReference>
<dbReference type="PANTHER" id="PTHR37984:SF5">
    <property type="entry name" value="PROTEIN NYNRIN-LIKE"/>
    <property type="match status" value="1"/>
</dbReference>
<dbReference type="EMBL" id="KE344881">
    <property type="protein sequence ID" value="EXB83261.1"/>
    <property type="molecule type" value="Genomic_DNA"/>
</dbReference>
<dbReference type="InterPro" id="IPR050951">
    <property type="entry name" value="Retrovirus_Pol_polyprotein"/>
</dbReference>
<dbReference type="InterPro" id="IPR043502">
    <property type="entry name" value="DNA/RNA_pol_sf"/>
</dbReference>
<gene>
    <name evidence="3" type="ORF">L484_011555</name>
</gene>
<evidence type="ECO:0000313" key="3">
    <source>
        <dbReference type="EMBL" id="EXB83261.1"/>
    </source>
</evidence>
<name>W9RD82_9ROSA</name>
<proteinExistence type="predicted"/>
<accession>W9RD82</accession>
<dbReference type="STRING" id="981085.W9RD82"/>
<keyword evidence="1" id="KW-0511">Multifunctional enzyme</keyword>
<keyword evidence="4" id="KW-1185">Reference proteome</keyword>
<dbReference type="eggNOG" id="KOG0017">
    <property type="taxonomic scope" value="Eukaryota"/>
</dbReference>
<feature type="domain" description="Reverse transcriptase/retrotransposon-derived protein RNase H-like" evidence="2">
    <location>
        <begin position="2"/>
        <end position="64"/>
    </location>
</feature>
<dbReference type="PANTHER" id="PTHR37984">
    <property type="entry name" value="PROTEIN CBG26694"/>
    <property type="match status" value="1"/>
</dbReference>
<evidence type="ECO:0000256" key="1">
    <source>
        <dbReference type="ARBA" id="ARBA00023268"/>
    </source>
</evidence>
<protein>
    <recommendedName>
        <fullName evidence="2">Reverse transcriptase/retrotransposon-derived protein RNase H-like domain-containing protein</fullName>
    </recommendedName>
</protein>
<evidence type="ECO:0000259" key="2">
    <source>
        <dbReference type="Pfam" id="PF17919"/>
    </source>
</evidence>
<reference evidence="4" key="1">
    <citation type="submission" date="2013-01" db="EMBL/GenBank/DDBJ databases">
        <title>Draft Genome Sequence of a Mulberry Tree, Morus notabilis C.K. Schneid.</title>
        <authorList>
            <person name="He N."/>
            <person name="Zhao S."/>
        </authorList>
    </citation>
    <scope>NUCLEOTIDE SEQUENCE</scope>
</reference>
<dbReference type="SUPFAM" id="SSF56672">
    <property type="entry name" value="DNA/RNA polymerases"/>
    <property type="match status" value="1"/>
</dbReference>